<dbReference type="KEGG" id="nlc:EBAPG3_010525"/>
<reference evidence="1 2" key="1">
    <citation type="journal article" date="2015" name="Int. J. Syst. Evol. Microbiol.">
        <title>Nitrosospira lacus sp. nov., a psychrotolerant, ammonia-oxidizing bacterium from sandy lake sediment.</title>
        <authorList>
            <person name="Urakawa H."/>
            <person name="Garcia J.C."/>
            <person name="Nielsen J.L."/>
            <person name="Le V.Q."/>
            <person name="Kozlowski J.A."/>
            <person name="Stein L.Y."/>
            <person name="Lim C.K."/>
            <person name="Pommerening-Roser A."/>
            <person name="Martens-Habbena W."/>
            <person name="Stahl D.A."/>
            <person name="Klotz M.G."/>
        </authorList>
    </citation>
    <scope>NUCLEOTIDE SEQUENCE [LARGE SCALE GENOMIC DNA]</scope>
    <source>
        <strain evidence="1 2">APG3</strain>
    </source>
</reference>
<dbReference type="RefSeq" id="WP_004181391.1">
    <property type="nucleotide sequence ID" value="NZ_CP021106.3"/>
</dbReference>
<dbReference type="Pfam" id="PF07030">
    <property type="entry name" value="Phage_Mu_Gp36"/>
    <property type="match status" value="1"/>
</dbReference>
<keyword evidence="2" id="KW-1185">Reference proteome</keyword>
<dbReference type="AlphaFoldDB" id="A0A1W6SQU7"/>
<dbReference type="EMBL" id="CP021106">
    <property type="protein sequence ID" value="ARO88177.1"/>
    <property type="molecule type" value="Genomic_DNA"/>
</dbReference>
<evidence type="ECO:0000313" key="1">
    <source>
        <dbReference type="EMBL" id="ARO88177.1"/>
    </source>
</evidence>
<proteinExistence type="predicted"/>
<protein>
    <recommendedName>
        <fullName evidence="3">DUF1320 domain-containing protein</fullName>
    </recommendedName>
</protein>
<evidence type="ECO:0008006" key="3">
    <source>
        <dbReference type="Google" id="ProtNLM"/>
    </source>
</evidence>
<name>A0A1W6SQU7_9PROT</name>
<sequence length="147" mass="16092">MSYATKQDLVDRFGIEELTQLTDRSDTSAIDDTVVTRALEDADAEINGYLATKYTLPILPVPTVLEKLACDIARYRLYDVRATDQLTQRYKDTIRFLQEVATGKVSLGADATNEQPVQSGGAGYDAGDRVFTANRSDGTVGTLGDYL</sequence>
<gene>
    <name evidence="1" type="ORF">EBAPG3_010525</name>
</gene>
<dbReference type="OrthoDB" id="9812088at2"/>
<evidence type="ECO:0000313" key="2">
    <source>
        <dbReference type="Proteomes" id="UP000012179"/>
    </source>
</evidence>
<dbReference type="InterPro" id="IPR009752">
    <property type="entry name" value="Phage_Mu_GpJ"/>
</dbReference>
<dbReference type="Proteomes" id="UP000012179">
    <property type="component" value="Chromosome"/>
</dbReference>
<dbReference type="eggNOG" id="COG4387">
    <property type="taxonomic scope" value="Bacteria"/>
</dbReference>
<accession>A0A1W6SQU7</accession>
<organism evidence="1 2">
    <name type="scientific">Nitrosospira lacus</name>
    <dbReference type="NCBI Taxonomy" id="1288494"/>
    <lineage>
        <taxon>Bacteria</taxon>
        <taxon>Pseudomonadati</taxon>
        <taxon>Pseudomonadota</taxon>
        <taxon>Betaproteobacteria</taxon>
        <taxon>Nitrosomonadales</taxon>
        <taxon>Nitrosomonadaceae</taxon>
        <taxon>Nitrosospira</taxon>
    </lineage>
</organism>